<evidence type="ECO:0000256" key="3">
    <source>
        <dbReference type="ARBA" id="ARBA00022490"/>
    </source>
</evidence>
<evidence type="ECO:0000259" key="13">
    <source>
        <dbReference type="PROSITE" id="PS51099"/>
    </source>
</evidence>
<keyword evidence="6" id="KW-0598">Phosphotransferase system</keyword>
<dbReference type="SUPFAM" id="SSF55804">
    <property type="entry name" value="Phoshotransferase/anion transport protein"/>
    <property type="match status" value="1"/>
</dbReference>
<dbReference type="GO" id="GO:0008982">
    <property type="term" value="F:protein-N(PI)-phosphohistidine-sugar phosphotransferase activity"/>
    <property type="evidence" value="ECO:0007669"/>
    <property type="project" value="InterPro"/>
</dbReference>
<evidence type="ECO:0000256" key="7">
    <source>
        <dbReference type="ARBA" id="ARBA00022777"/>
    </source>
</evidence>
<comment type="caution">
    <text evidence="15">The sequence shown here is derived from an EMBL/GenBank/DDBJ whole genome shotgun (WGS) entry which is preliminary data.</text>
</comment>
<feature type="domain" description="PTS EIIA type-2" evidence="12">
    <location>
        <begin position="543"/>
        <end position="683"/>
    </location>
</feature>
<dbReference type="GO" id="GO:0006355">
    <property type="term" value="P:regulation of DNA-templated transcription"/>
    <property type="evidence" value="ECO:0007669"/>
    <property type="project" value="InterPro"/>
</dbReference>
<dbReference type="InterPro" id="IPR002178">
    <property type="entry name" value="PTS_EIIA_type-2_dom"/>
</dbReference>
<dbReference type="GO" id="GO:0005737">
    <property type="term" value="C:cytoplasm"/>
    <property type="evidence" value="ECO:0007669"/>
    <property type="project" value="UniProtKB-SubCell"/>
</dbReference>
<comment type="function">
    <text evidence="9">The phosphoenolpyruvate-dependent sugar phosphotransferase system (sugar PTS), a major carbohydrate active transport system, catalyzes the phosphorylation of incoming sugar substrates concomitantly with their translocation across the cell membrane. The enzyme II UlaABC PTS system is involved in ascorbate transport.</text>
</comment>
<dbReference type="GO" id="GO:0009401">
    <property type="term" value="P:phosphoenolpyruvate-dependent sugar phosphotransferase system"/>
    <property type="evidence" value="ECO:0007669"/>
    <property type="project" value="UniProtKB-KW"/>
</dbReference>
<evidence type="ECO:0000256" key="5">
    <source>
        <dbReference type="ARBA" id="ARBA00022679"/>
    </source>
</evidence>
<keyword evidence="7" id="KW-0418">Kinase</keyword>
<dbReference type="Pfam" id="PF00359">
    <property type="entry name" value="PTS_EIIA_2"/>
    <property type="match status" value="1"/>
</dbReference>
<comment type="subcellular location">
    <subcellularLocation>
        <location evidence="1">Cytoplasm</location>
    </subcellularLocation>
</comment>
<evidence type="ECO:0000256" key="9">
    <source>
        <dbReference type="ARBA" id="ARBA00037387"/>
    </source>
</evidence>
<evidence type="ECO:0000259" key="14">
    <source>
        <dbReference type="PROSITE" id="PS51372"/>
    </source>
</evidence>
<evidence type="ECO:0000313" key="15">
    <source>
        <dbReference type="EMBL" id="PAE89332.1"/>
    </source>
</evidence>
<evidence type="ECO:0000256" key="11">
    <source>
        <dbReference type="ARBA" id="ARBA00042072"/>
    </source>
</evidence>
<keyword evidence="5" id="KW-0808">Transferase</keyword>
<evidence type="ECO:0000313" key="16">
    <source>
        <dbReference type="Proteomes" id="UP000216207"/>
    </source>
</evidence>
<sequence>MTLNGRSQQILNEIASNRRVTSATIAKKYGLTRRQISYAIEKINEWLQREHIPEIERTRQGHFIVDQSVFSKITGKQDCLLSDGQGFLTEEQRVHFILLMLLAKKEELSLLHFHSQLGYSKNTILNDLKKVQEFVTPFQLVVRYSRKYGYLLEGKELQIRKLLIHLTEVVVQTQTGRRQLEIGTDIGKHEISEVHACIEKVEQKLGIQFTDEKLMAMPYILTLVLKRISIGHVLPPFPIEYDELSDTKEYQATEEIFRHLKVVPKQERLFITLYLLTTSRYWTEWVNAEEELPDLMPALADVLRLFEKSACIYLQERDLLLKKLIQHIKPAYYRMKYELTAVEAAKPILPDEYKELHHLVKRSLGPLERQLGKRMPEAEKMYVTMLIGSWMMRQGESINKKIKAIVVCPQGVSVSGFMLKELSELFPEFVFLDSLSVREFQTCDLAFDLVFSQTPLETNKRLYMTSSLLRKEDRARLRRQVMEDVYGYAPVEFNVNAVIEIVRNHALITDESGLQKQLQQYFFPNREERMPDGKAEEKQNLQSFIKPDSITFAPEAPSWEEALSLAAQPLLDQGKIEQRYVEALMSNKERDPYIIIGPHIAIPHASPEEGAIEAGMSLLHLRKPVLFSDGEWVHVMVVIAAIDKHQHIRALRQLIKLAGSKEARERLIAAKTETEIMELVSFYSKD</sequence>
<evidence type="ECO:0000256" key="6">
    <source>
        <dbReference type="ARBA" id="ARBA00022683"/>
    </source>
</evidence>
<evidence type="ECO:0000259" key="12">
    <source>
        <dbReference type="PROSITE" id="PS51094"/>
    </source>
</evidence>
<dbReference type="Gene3D" id="3.40.930.10">
    <property type="entry name" value="Mannitol-specific EII, Chain A"/>
    <property type="match status" value="1"/>
</dbReference>
<keyword evidence="4" id="KW-0597">Phosphoprotein</keyword>
<dbReference type="Proteomes" id="UP000216207">
    <property type="component" value="Unassembled WGS sequence"/>
</dbReference>
<dbReference type="InterPro" id="IPR013011">
    <property type="entry name" value="PTS_EIIB_2"/>
</dbReference>
<dbReference type="CDD" id="cd00211">
    <property type="entry name" value="PTS_IIA_fru"/>
    <property type="match status" value="1"/>
</dbReference>
<evidence type="ECO:0000256" key="2">
    <source>
        <dbReference type="ARBA" id="ARBA00022448"/>
    </source>
</evidence>
<dbReference type="InterPro" id="IPR036634">
    <property type="entry name" value="PRD_sf"/>
</dbReference>
<feature type="domain" description="PRD" evidence="14">
    <location>
        <begin position="185"/>
        <end position="285"/>
    </location>
</feature>
<dbReference type="AlphaFoldDB" id="A0A268P0R2"/>
<proteinExistence type="predicted"/>
<dbReference type="InterPro" id="IPR007737">
    <property type="entry name" value="Mga_HTH"/>
</dbReference>
<dbReference type="RefSeq" id="WP_095326423.1">
    <property type="nucleotide sequence ID" value="NZ_BOQQ01000001.1"/>
</dbReference>
<keyword evidence="2" id="KW-0813">Transport</keyword>
<dbReference type="SUPFAM" id="SSF63520">
    <property type="entry name" value="PTS-regulatory domain, PRD"/>
    <property type="match status" value="2"/>
</dbReference>
<protein>
    <recommendedName>
        <fullName evidence="10">Ascorbate-specific PTS system EIIA component</fullName>
    </recommendedName>
    <alternativeName>
        <fullName evidence="11">Ascorbate-specific phosphotransferase enzyme IIA component</fullName>
    </alternativeName>
</protein>
<feature type="domain" description="PTS EIIB type-2" evidence="13">
    <location>
        <begin position="402"/>
        <end position="489"/>
    </location>
</feature>
<evidence type="ECO:0000256" key="4">
    <source>
        <dbReference type="ARBA" id="ARBA00022553"/>
    </source>
</evidence>
<dbReference type="EMBL" id="NPCC01000009">
    <property type="protein sequence ID" value="PAE89332.1"/>
    <property type="molecule type" value="Genomic_DNA"/>
</dbReference>
<dbReference type="PROSITE" id="PS51372">
    <property type="entry name" value="PRD_2"/>
    <property type="match status" value="2"/>
</dbReference>
<evidence type="ECO:0000256" key="1">
    <source>
        <dbReference type="ARBA" id="ARBA00004496"/>
    </source>
</evidence>
<dbReference type="Pfam" id="PF05043">
    <property type="entry name" value="Mga"/>
    <property type="match status" value="1"/>
</dbReference>
<feature type="domain" description="PRD" evidence="14">
    <location>
        <begin position="290"/>
        <end position="397"/>
    </location>
</feature>
<dbReference type="CDD" id="cd05568">
    <property type="entry name" value="PTS_IIB_bgl_like"/>
    <property type="match status" value="1"/>
</dbReference>
<dbReference type="InterPro" id="IPR011608">
    <property type="entry name" value="PRD"/>
</dbReference>
<dbReference type="InterPro" id="IPR051351">
    <property type="entry name" value="Ascorbate-PTS_EIIA_comp"/>
</dbReference>
<evidence type="ECO:0000256" key="10">
    <source>
        <dbReference type="ARBA" id="ARBA00041175"/>
    </source>
</evidence>
<dbReference type="PROSITE" id="PS51099">
    <property type="entry name" value="PTS_EIIB_TYPE_2"/>
    <property type="match status" value="1"/>
</dbReference>
<keyword evidence="8" id="KW-0010">Activator</keyword>
<dbReference type="PANTHER" id="PTHR36203">
    <property type="entry name" value="ASCORBATE-SPECIFIC PTS SYSTEM EIIA COMPONENT"/>
    <property type="match status" value="1"/>
</dbReference>
<organism evidence="15 16">
    <name type="scientific">Shouchella clausii</name>
    <name type="common">Alkalihalobacillus clausii</name>
    <dbReference type="NCBI Taxonomy" id="79880"/>
    <lineage>
        <taxon>Bacteria</taxon>
        <taxon>Bacillati</taxon>
        <taxon>Bacillota</taxon>
        <taxon>Bacilli</taxon>
        <taxon>Bacillales</taxon>
        <taxon>Bacillaceae</taxon>
        <taxon>Shouchella</taxon>
    </lineage>
</organism>
<dbReference type="GO" id="GO:0016301">
    <property type="term" value="F:kinase activity"/>
    <property type="evidence" value="ECO:0007669"/>
    <property type="project" value="UniProtKB-KW"/>
</dbReference>
<keyword evidence="3" id="KW-0963">Cytoplasm</keyword>
<reference evidence="15 16" key="1">
    <citation type="submission" date="2017-07" db="EMBL/GenBank/DDBJ databases">
        <title>Isolation and whole genome analysis of endospore-forming bacteria from heroin.</title>
        <authorList>
            <person name="Kalinowski J."/>
            <person name="Ahrens B."/>
            <person name="Al-Dilaimi A."/>
            <person name="Winkler A."/>
            <person name="Wibberg D."/>
            <person name="Schleenbecker U."/>
            <person name="Ruckert C."/>
            <person name="Wolfel R."/>
            <person name="Grass G."/>
        </authorList>
    </citation>
    <scope>NUCLEOTIDE SEQUENCE [LARGE SCALE GENOMIC DNA]</scope>
    <source>
        <strain evidence="15 16">7539</strain>
    </source>
</reference>
<name>A0A268P0R2_SHOCL</name>
<dbReference type="Gene3D" id="1.10.1790.10">
    <property type="entry name" value="PRD domain"/>
    <property type="match status" value="1"/>
</dbReference>
<dbReference type="PROSITE" id="PS51094">
    <property type="entry name" value="PTS_EIIA_TYPE_2"/>
    <property type="match status" value="1"/>
</dbReference>
<dbReference type="Pfam" id="PF00874">
    <property type="entry name" value="PRD"/>
    <property type="match status" value="2"/>
</dbReference>
<dbReference type="InterPro" id="IPR016152">
    <property type="entry name" value="PTrfase/Anion_transptr"/>
</dbReference>
<accession>A0A268P0R2</accession>
<dbReference type="PANTHER" id="PTHR36203:SF1">
    <property type="entry name" value="ASCORBATE-SPECIFIC PTS SYSTEM EIIA COMPONENT"/>
    <property type="match status" value="1"/>
</dbReference>
<gene>
    <name evidence="15" type="ORF">CHH72_08560</name>
</gene>
<evidence type="ECO:0000256" key="8">
    <source>
        <dbReference type="ARBA" id="ARBA00023159"/>
    </source>
</evidence>
<dbReference type="PROSITE" id="PS00372">
    <property type="entry name" value="PTS_EIIA_TYPE_2_HIS"/>
    <property type="match status" value="1"/>
</dbReference>